<dbReference type="AlphaFoldDB" id="A0A1B2HHL9"/>
<evidence type="ECO:0000313" key="2">
    <source>
        <dbReference type="Proteomes" id="UP000093053"/>
    </source>
</evidence>
<dbReference type="EMBL" id="CP016793">
    <property type="protein sequence ID" value="ANZ37219.1"/>
    <property type="molecule type" value="Genomic_DNA"/>
</dbReference>
<keyword evidence="2" id="KW-1185">Reference proteome</keyword>
<organism evidence="1 2">
    <name type="scientific">Lentzea guizhouensis</name>
    <dbReference type="NCBI Taxonomy" id="1586287"/>
    <lineage>
        <taxon>Bacteria</taxon>
        <taxon>Bacillati</taxon>
        <taxon>Actinomycetota</taxon>
        <taxon>Actinomycetes</taxon>
        <taxon>Pseudonocardiales</taxon>
        <taxon>Pseudonocardiaceae</taxon>
        <taxon>Lentzea</taxon>
    </lineage>
</organism>
<sequence>MVLDPTRHADPERWGLVPDALVRDFFPEEDPVLARAITAASRGRWEQASKAMQATWGDWDERARVTLSLAREGARTDDWLTNWRDEQPDRDLAVLDAAAWVRVAKEILGESDEQDHVDGFHRVLRRAERAARHAAELAPQDPTPWWTLVQVAGGLSVDQARFAEIWHGLVSRAPGHRAAHEDALEYWAGQSSDVLLDFAANAGPALVLRAAFLLEDDDPLIWRTDLVAGAVEQLLAEDELSNDDRGHLVLALYDHNRFAEVIEQFRALGSRADGAPWRRFEDPKGTFLEYRANSCRKAALKI</sequence>
<reference evidence="1 2" key="1">
    <citation type="submission" date="2016-07" db="EMBL/GenBank/DDBJ databases">
        <title>Complete genome sequence of the Lentzea guizhouensis DHS C013.</title>
        <authorList>
            <person name="Cao C."/>
        </authorList>
    </citation>
    <scope>NUCLEOTIDE SEQUENCE [LARGE SCALE GENOMIC DNA]</scope>
    <source>
        <strain evidence="1 2">DHS C013</strain>
    </source>
</reference>
<dbReference type="KEGG" id="led:BBK82_15245"/>
<evidence type="ECO:0000313" key="1">
    <source>
        <dbReference type="EMBL" id="ANZ37219.1"/>
    </source>
</evidence>
<dbReference type="RefSeq" id="WP_065915613.1">
    <property type="nucleotide sequence ID" value="NZ_CP016793.1"/>
</dbReference>
<gene>
    <name evidence="1" type="ORF">BBK82_15245</name>
</gene>
<dbReference type="Proteomes" id="UP000093053">
    <property type="component" value="Chromosome"/>
</dbReference>
<proteinExistence type="predicted"/>
<accession>A0A1B2HHL9</accession>
<dbReference type="OrthoDB" id="3284019at2"/>
<evidence type="ECO:0008006" key="3">
    <source>
        <dbReference type="Google" id="ProtNLM"/>
    </source>
</evidence>
<protein>
    <recommendedName>
        <fullName evidence="3">DUF4034 domain-containing protein</fullName>
    </recommendedName>
</protein>
<name>A0A1B2HHL9_9PSEU</name>
<dbReference type="STRING" id="1586287.BBK82_15245"/>